<gene>
    <name evidence="1" type="ORF">FCALED_LOCUS9447</name>
</gene>
<comment type="caution">
    <text evidence="1">The sequence shown here is derived from an EMBL/GenBank/DDBJ whole genome shotgun (WGS) entry which is preliminary data.</text>
</comment>
<dbReference type="EMBL" id="CAJVPQ010003128">
    <property type="protein sequence ID" value="CAG8618821.1"/>
    <property type="molecule type" value="Genomic_DNA"/>
</dbReference>
<keyword evidence="2" id="KW-1185">Reference proteome</keyword>
<reference evidence="1" key="1">
    <citation type="submission" date="2021-06" db="EMBL/GenBank/DDBJ databases">
        <authorList>
            <person name="Kallberg Y."/>
            <person name="Tangrot J."/>
            <person name="Rosling A."/>
        </authorList>
    </citation>
    <scope>NUCLEOTIDE SEQUENCE</scope>
    <source>
        <strain evidence="1">UK204</strain>
    </source>
</reference>
<evidence type="ECO:0000313" key="1">
    <source>
        <dbReference type="EMBL" id="CAG8618821.1"/>
    </source>
</evidence>
<proteinExistence type="predicted"/>
<protein>
    <submittedName>
        <fullName evidence="1">13855_t:CDS:1</fullName>
    </submittedName>
</protein>
<name>A0A9N9GM77_9GLOM</name>
<organism evidence="1 2">
    <name type="scientific">Funneliformis caledonium</name>
    <dbReference type="NCBI Taxonomy" id="1117310"/>
    <lineage>
        <taxon>Eukaryota</taxon>
        <taxon>Fungi</taxon>
        <taxon>Fungi incertae sedis</taxon>
        <taxon>Mucoromycota</taxon>
        <taxon>Glomeromycotina</taxon>
        <taxon>Glomeromycetes</taxon>
        <taxon>Glomerales</taxon>
        <taxon>Glomeraceae</taxon>
        <taxon>Funneliformis</taxon>
    </lineage>
</organism>
<dbReference type="AlphaFoldDB" id="A0A9N9GM77"/>
<sequence>MLSTKGYMSVLKEEDFNEILTQIKNIKNLFMVLLSVWKAKKMFIECIKVIDEKLPDLTEEEFI</sequence>
<dbReference type="Proteomes" id="UP000789570">
    <property type="component" value="Unassembled WGS sequence"/>
</dbReference>
<evidence type="ECO:0000313" key="2">
    <source>
        <dbReference type="Proteomes" id="UP000789570"/>
    </source>
</evidence>
<accession>A0A9N9GM77</accession>